<feature type="region of interest" description="Disordered" evidence="1">
    <location>
        <begin position="90"/>
        <end position="110"/>
    </location>
</feature>
<evidence type="ECO:0000313" key="3">
    <source>
        <dbReference type="Proteomes" id="UP000595636"/>
    </source>
</evidence>
<dbReference type="RefSeq" id="WP_200399952.1">
    <property type="nucleotide sequence ID" value="NZ_CP066831.1"/>
</dbReference>
<proteinExistence type="predicted"/>
<dbReference type="EMBL" id="CP066831">
    <property type="protein sequence ID" value="QQM45143.1"/>
    <property type="molecule type" value="Genomic_DNA"/>
</dbReference>
<feature type="compositionally biased region" description="Low complexity" evidence="1">
    <location>
        <begin position="92"/>
        <end position="103"/>
    </location>
</feature>
<reference evidence="2 3" key="1">
    <citation type="submission" date="2020-12" db="EMBL/GenBank/DDBJ databases">
        <title>A novel species.</title>
        <authorList>
            <person name="Li K."/>
        </authorList>
    </citation>
    <scope>NUCLEOTIDE SEQUENCE [LARGE SCALE GENOMIC DNA]</scope>
    <source>
        <strain evidence="2 3">ZYC-3</strain>
    </source>
</reference>
<dbReference type="Proteomes" id="UP000595636">
    <property type="component" value="Chromosome"/>
</dbReference>
<gene>
    <name evidence="2" type="ORF">JEQ17_40930</name>
</gene>
<dbReference type="KEGG" id="slf:JEQ17_40930"/>
<protein>
    <submittedName>
        <fullName evidence="2">Uncharacterized protein</fullName>
    </submittedName>
</protein>
<evidence type="ECO:0000313" key="2">
    <source>
        <dbReference type="EMBL" id="QQM45143.1"/>
    </source>
</evidence>
<evidence type="ECO:0000256" key="1">
    <source>
        <dbReference type="SAM" id="MobiDB-lite"/>
    </source>
</evidence>
<dbReference type="AlphaFoldDB" id="A0A7T7L297"/>
<sequence>MDPFVPLGRVVDDQQRTCNYSPSNSRDTDCGADGAWHVMWNPQAEVSFACDPHMAEARARFVFVGAHPVGPDCGMPGALWDIDENRCVHPDSPAAESAEASAPLHVQELV</sequence>
<keyword evidence="3" id="KW-1185">Reference proteome</keyword>
<name>A0A7T7L297_9ACTN</name>
<accession>A0A7T7L297</accession>
<organism evidence="2 3">
    <name type="scientific">Streptomyces liliifuscus</name>
    <dbReference type="NCBI Taxonomy" id="2797636"/>
    <lineage>
        <taxon>Bacteria</taxon>
        <taxon>Bacillati</taxon>
        <taxon>Actinomycetota</taxon>
        <taxon>Actinomycetes</taxon>
        <taxon>Kitasatosporales</taxon>
        <taxon>Streptomycetaceae</taxon>
        <taxon>Streptomyces</taxon>
    </lineage>
</organism>